<keyword evidence="5 8" id="KW-0472">Membrane</keyword>
<feature type="transmembrane region" description="Helical" evidence="8">
    <location>
        <begin position="14"/>
        <end position="35"/>
    </location>
</feature>
<feature type="coiled-coil region" evidence="6">
    <location>
        <begin position="399"/>
        <end position="426"/>
    </location>
</feature>
<evidence type="ECO:0000256" key="6">
    <source>
        <dbReference type="SAM" id="Coils"/>
    </source>
</evidence>
<dbReference type="RefSeq" id="WP_009579433.1">
    <property type="nucleotide sequence ID" value="NZ_AMZN01000029.1"/>
</dbReference>
<comment type="caution">
    <text evidence="11">The sequence shown here is derived from an EMBL/GenBank/DDBJ whole genome shotgun (WGS) entry which is preliminary data.</text>
</comment>
<dbReference type="PANTHER" id="PTHR32309">
    <property type="entry name" value="TYROSINE-PROTEIN KINASE"/>
    <property type="match status" value="1"/>
</dbReference>
<dbReference type="SUPFAM" id="SSF52540">
    <property type="entry name" value="P-loop containing nucleoside triphosphate hydrolases"/>
    <property type="match status" value="1"/>
</dbReference>
<feature type="domain" description="AAA" evidence="10">
    <location>
        <begin position="544"/>
        <end position="687"/>
    </location>
</feature>
<evidence type="ECO:0000313" key="11">
    <source>
        <dbReference type="EMBL" id="ELR71991.1"/>
    </source>
</evidence>
<dbReference type="EMBL" id="AMZN01000029">
    <property type="protein sequence ID" value="ELR71991.1"/>
    <property type="molecule type" value="Genomic_DNA"/>
</dbReference>
<dbReference type="AlphaFoldDB" id="L8JSP5"/>
<reference evidence="11 12" key="1">
    <citation type="submission" date="2012-12" db="EMBL/GenBank/DDBJ databases">
        <title>Genome assembly of Fulvivirga imtechensis AK7.</title>
        <authorList>
            <person name="Nupur N."/>
            <person name="Khatri I."/>
            <person name="Kumar R."/>
            <person name="Subramanian S."/>
            <person name="Pinnaka A."/>
        </authorList>
    </citation>
    <scope>NUCLEOTIDE SEQUENCE [LARGE SCALE GENOMIC DNA]</scope>
    <source>
        <strain evidence="11 12">AK7</strain>
    </source>
</reference>
<feature type="domain" description="Polysaccharide chain length determinant N-terminal" evidence="9">
    <location>
        <begin position="3"/>
        <end position="89"/>
    </location>
</feature>
<evidence type="ECO:0000256" key="2">
    <source>
        <dbReference type="ARBA" id="ARBA00022475"/>
    </source>
</evidence>
<comment type="subcellular location">
    <subcellularLocation>
        <location evidence="1">Cell membrane</location>
        <topology evidence="1">Multi-pass membrane protein</topology>
    </subcellularLocation>
</comment>
<dbReference type="eggNOG" id="COG3206">
    <property type="taxonomic scope" value="Bacteria"/>
</dbReference>
<dbReference type="InterPro" id="IPR050445">
    <property type="entry name" value="Bact_polysacc_biosynth/exp"/>
</dbReference>
<evidence type="ECO:0000313" key="12">
    <source>
        <dbReference type="Proteomes" id="UP000011135"/>
    </source>
</evidence>
<dbReference type="GO" id="GO:0005886">
    <property type="term" value="C:plasma membrane"/>
    <property type="evidence" value="ECO:0007669"/>
    <property type="project" value="UniProtKB-SubCell"/>
</dbReference>
<keyword evidence="12" id="KW-1185">Reference proteome</keyword>
<dbReference type="Pfam" id="PF02706">
    <property type="entry name" value="Wzz"/>
    <property type="match status" value="1"/>
</dbReference>
<dbReference type="eggNOG" id="COG0489">
    <property type="taxonomic scope" value="Bacteria"/>
</dbReference>
<evidence type="ECO:0000256" key="4">
    <source>
        <dbReference type="ARBA" id="ARBA00022989"/>
    </source>
</evidence>
<dbReference type="Proteomes" id="UP000011135">
    <property type="component" value="Unassembled WGS sequence"/>
</dbReference>
<protein>
    <submittedName>
        <fullName evidence="11">Uncharacterized protein</fullName>
    </submittedName>
</protein>
<sequence length="749" mass="84855">MNIYYLINLIKRRLWLLIIIPIIGAAAAFMLLSSLPQKYRSSAQLATGFTTDETVKLNDEKFNVGKTTQDFNNLIEQMNSELVVTLVSYNLIIHDLTSDIPFRTVDYATSELKKPTPEEKQEMVKVYKEKLQSMKLLSSFDPKELKLLEYLKAYRYNSFSLKEKGLDIGRVKNSDFISVEFVSEDPALSAYVVNTLCGEFIRYNRNLKSSLSDESVSLLAKLVQEKKEALDKRTTELNEFKSSNQVLNQRLENDIKLTQIAEYEGKKSVEEDNIRALRLSIAQTRDRIRRANNNKGGANNTKVLQLRENINKLNQLYIDGGSNDPELEKSIADLRNELQIEMTRLGTEASLLDEAKLQEQLDNYELQLGIAQSSLAGINSTLGRLRSQIAGHNTKESTLDGLTKEVELASKEYNQALDKYNEYKNRSLILGSSLRLIKEGQPALEPESSHTLVITALAGASSFALCVVFIVLMEFIDFRIKTSDNFRKVTKLKLAGTINKIPTKNLKLNDIFNEYSQNADLIVFKQLLRKVRFELESTGGHSVLVTSTKPGEGKTFFILCLAYSLSLIKKKVLIIDTNFKNNGLTKLLLVKPNFHRLLEEGDTKRRTNHLLNAATNEPVQEGQEPPKEPDMDQEFSRKIIYPTGHKNIDIIGSNPSTNSPMEILAGRDFKKMLKTFEQNYDYILMEGASLNDFPDTKELVEYADLVLPIFSAESTIKQVDKESISYLKSLDGRLMGSVLNKVENENLKI</sequence>
<evidence type="ECO:0000259" key="10">
    <source>
        <dbReference type="Pfam" id="PF13614"/>
    </source>
</evidence>
<evidence type="ECO:0000259" key="9">
    <source>
        <dbReference type="Pfam" id="PF02706"/>
    </source>
</evidence>
<proteinExistence type="predicted"/>
<keyword evidence="4 8" id="KW-1133">Transmembrane helix</keyword>
<evidence type="ECO:0000256" key="3">
    <source>
        <dbReference type="ARBA" id="ARBA00022692"/>
    </source>
</evidence>
<evidence type="ECO:0000256" key="8">
    <source>
        <dbReference type="SAM" id="Phobius"/>
    </source>
</evidence>
<evidence type="ECO:0000256" key="7">
    <source>
        <dbReference type="SAM" id="MobiDB-lite"/>
    </source>
</evidence>
<keyword evidence="2" id="KW-1003">Cell membrane</keyword>
<keyword evidence="3 8" id="KW-0812">Transmembrane</keyword>
<organism evidence="11 12">
    <name type="scientific">Fulvivirga imtechensis AK7</name>
    <dbReference type="NCBI Taxonomy" id="1237149"/>
    <lineage>
        <taxon>Bacteria</taxon>
        <taxon>Pseudomonadati</taxon>
        <taxon>Bacteroidota</taxon>
        <taxon>Cytophagia</taxon>
        <taxon>Cytophagales</taxon>
        <taxon>Fulvivirgaceae</taxon>
        <taxon>Fulvivirga</taxon>
    </lineage>
</organism>
<gene>
    <name evidence="11" type="ORF">C900_01986</name>
</gene>
<evidence type="ECO:0000256" key="1">
    <source>
        <dbReference type="ARBA" id="ARBA00004651"/>
    </source>
</evidence>
<dbReference type="InterPro" id="IPR003856">
    <property type="entry name" value="LPS_length_determ_N"/>
</dbReference>
<keyword evidence="6" id="KW-0175">Coiled coil</keyword>
<dbReference type="InterPro" id="IPR027417">
    <property type="entry name" value="P-loop_NTPase"/>
</dbReference>
<dbReference type="OrthoDB" id="972983at2"/>
<dbReference type="Pfam" id="PF13614">
    <property type="entry name" value="AAA_31"/>
    <property type="match status" value="1"/>
</dbReference>
<evidence type="ECO:0000256" key="5">
    <source>
        <dbReference type="ARBA" id="ARBA00023136"/>
    </source>
</evidence>
<dbReference type="PANTHER" id="PTHR32309:SF31">
    <property type="entry name" value="CAPSULAR EXOPOLYSACCHARIDE FAMILY"/>
    <property type="match status" value="1"/>
</dbReference>
<name>L8JSP5_9BACT</name>
<feature type="region of interest" description="Disordered" evidence="7">
    <location>
        <begin position="613"/>
        <end position="632"/>
    </location>
</feature>
<accession>L8JSP5</accession>
<dbReference type="Gene3D" id="3.40.50.300">
    <property type="entry name" value="P-loop containing nucleotide triphosphate hydrolases"/>
    <property type="match status" value="1"/>
</dbReference>
<dbReference type="STRING" id="1237149.C900_01986"/>
<dbReference type="InterPro" id="IPR025669">
    <property type="entry name" value="AAA_dom"/>
</dbReference>